<dbReference type="InterPro" id="IPR010195">
    <property type="entry name" value="Uncharacterised_peroxidase-rel"/>
</dbReference>
<sequence length="190" mass="21446">MTWIKTISYKEATGRLKQMYDRLRGPGGQIDNILVAHSLRPHTLDGHLALYKTVLHHSANRLDRWLLEAIGTYVSMLNNCNYCVNHHYHGMIILLEDEARAEEIRRAFDVDNLAEAFTDNQVTLLEYAKKLTLQAATVGAEDIERMRDGGYDDGEILEVNQVTAYFNYANRVILGLGVTLDGEMLGHSPG</sequence>
<keyword evidence="1" id="KW-0560">Oxidoreductase</keyword>
<dbReference type="Gene3D" id="1.20.1290.10">
    <property type="entry name" value="AhpD-like"/>
    <property type="match status" value="1"/>
</dbReference>
<dbReference type="SUPFAM" id="SSF69118">
    <property type="entry name" value="AhpD-like"/>
    <property type="match status" value="1"/>
</dbReference>
<protein>
    <submittedName>
        <fullName evidence="1">Alkylhydroperoxidase AhpD family core domain protein</fullName>
    </submittedName>
</protein>
<dbReference type="PANTHER" id="PTHR35446:SF2">
    <property type="entry name" value="CARBOXYMUCONOLACTONE DECARBOXYLASE-LIKE DOMAIN-CONTAINING PROTEIN"/>
    <property type="match status" value="1"/>
</dbReference>
<dbReference type="PANTHER" id="PTHR35446">
    <property type="entry name" value="SI:CH211-175M2.5"/>
    <property type="match status" value="1"/>
</dbReference>
<keyword evidence="1" id="KW-0575">Peroxidase</keyword>
<accession>A0A3B0RNV1</accession>
<dbReference type="EMBL" id="UOED01000081">
    <property type="protein sequence ID" value="VAV93352.1"/>
    <property type="molecule type" value="Genomic_DNA"/>
</dbReference>
<dbReference type="GO" id="GO:0004601">
    <property type="term" value="F:peroxidase activity"/>
    <property type="evidence" value="ECO:0007669"/>
    <property type="project" value="UniProtKB-KW"/>
</dbReference>
<reference evidence="1" key="1">
    <citation type="submission" date="2018-06" db="EMBL/GenBank/DDBJ databases">
        <authorList>
            <person name="Zhirakovskaya E."/>
        </authorList>
    </citation>
    <scope>NUCLEOTIDE SEQUENCE</scope>
</reference>
<evidence type="ECO:0000313" key="1">
    <source>
        <dbReference type="EMBL" id="VAV93352.1"/>
    </source>
</evidence>
<name>A0A3B0RNV1_9ZZZZ</name>
<organism evidence="1">
    <name type="scientific">hydrothermal vent metagenome</name>
    <dbReference type="NCBI Taxonomy" id="652676"/>
    <lineage>
        <taxon>unclassified sequences</taxon>
        <taxon>metagenomes</taxon>
        <taxon>ecological metagenomes</taxon>
    </lineage>
</organism>
<gene>
    <name evidence="1" type="ORF">MNBD_ALPHA02-1335</name>
</gene>
<dbReference type="InterPro" id="IPR029032">
    <property type="entry name" value="AhpD-like"/>
</dbReference>
<dbReference type="NCBIfam" id="TIGR01926">
    <property type="entry name" value="peroxid_rel"/>
    <property type="match status" value="1"/>
</dbReference>
<proteinExistence type="predicted"/>
<dbReference type="AlphaFoldDB" id="A0A3B0RNV1"/>